<dbReference type="EMBL" id="JADEWZ010000002">
    <property type="protein sequence ID" value="MBE9114569.1"/>
    <property type="molecule type" value="Genomic_DNA"/>
</dbReference>
<dbReference type="InterPro" id="IPR051790">
    <property type="entry name" value="Cytochrome_c-biogenesis_DsbD"/>
</dbReference>
<feature type="transmembrane region" description="Helical" evidence="6">
    <location>
        <begin position="218"/>
        <end position="239"/>
    </location>
</feature>
<sequence>MERPGKLAPKQIKALQLFCVFAVVILGAFALHQLNWQALFAPLDRFIYSLDQHYHTWMGTQTLKSPWVLIPLAFVGGLIASISPCVLGLLPVNLSYIGTREVASRKDALVKASLFVLGVVTAYSLLGLSSSLAGAVMVNYRGYIQIAVGILVILMGLMLLGVLQVPLPQTSIRIPIAGSYGVGVTFAFVSSPCTSPVLFSVLALAAEKGSPIYSPLTMVSYALGYTMVIFLASLFAGVLKQTRGLLPYTGAIARWSSIGLILIGSYYFADGMRWVWAMLA</sequence>
<feature type="domain" description="Cytochrome C biogenesis protein transmembrane" evidence="7">
    <location>
        <begin position="67"/>
        <end position="240"/>
    </location>
</feature>
<evidence type="ECO:0000313" key="8">
    <source>
        <dbReference type="EMBL" id="MBE9114569.1"/>
    </source>
</evidence>
<keyword evidence="4 6" id="KW-1133">Transmembrane helix</keyword>
<keyword evidence="5 6" id="KW-0472">Membrane</keyword>
<dbReference type="AlphaFoldDB" id="A0A8J7AXM0"/>
<feature type="transmembrane region" description="Helical" evidence="6">
    <location>
        <begin position="67"/>
        <end position="92"/>
    </location>
</feature>
<feature type="transmembrane region" description="Helical" evidence="6">
    <location>
        <begin position="12"/>
        <end position="31"/>
    </location>
</feature>
<organism evidence="8 9">
    <name type="scientific">Lusitaniella coriacea LEGE 07157</name>
    <dbReference type="NCBI Taxonomy" id="945747"/>
    <lineage>
        <taxon>Bacteria</taxon>
        <taxon>Bacillati</taxon>
        <taxon>Cyanobacteriota</taxon>
        <taxon>Cyanophyceae</taxon>
        <taxon>Spirulinales</taxon>
        <taxon>Lusitaniellaceae</taxon>
        <taxon>Lusitaniella</taxon>
    </lineage>
</organism>
<evidence type="ECO:0000256" key="2">
    <source>
        <dbReference type="ARBA" id="ARBA00006143"/>
    </source>
</evidence>
<dbReference type="Pfam" id="PF02683">
    <property type="entry name" value="DsbD_TM"/>
    <property type="match status" value="1"/>
</dbReference>
<reference evidence="8" key="1">
    <citation type="submission" date="2020-10" db="EMBL/GenBank/DDBJ databases">
        <authorList>
            <person name="Castelo-Branco R."/>
            <person name="Eusebio N."/>
            <person name="Adriana R."/>
            <person name="Vieira A."/>
            <person name="Brugerolle De Fraissinette N."/>
            <person name="Rezende De Castro R."/>
            <person name="Schneider M.P."/>
            <person name="Vasconcelos V."/>
            <person name="Leao P.N."/>
        </authorList>
    </citation>
    <scope>NUCLEOTIDE SEQUENCE</scope>
    <source>
        <strain evidence="8">LEGE 07157</strain>
    </source>
</reference>
<evidence type="ECO:0000313" key="9">
    <source>
        <dbReference type="Proteomes" id="UP000654482"/>
    </source>
</evidence>
<dbReference type="GO" id="GO:0017004">
    <property type="term" value="P:cytochrome complex assembly"/>
    <property type="evidence" value="ECO:0007669"/>
    <property type="project" value="InterPro"/>
</dbReference>
<feature type="transmembrane region" description="Helical" evidence="6">
    <location>
        <begin position="143"/>
        <end position="163"/>
    </location>
</feature>
<name>A0A8J7AXM0_9CYAN</name>
<dbReference type="Proteomes" id="UP000654482">
    <property type="component" value="Unassembled WGS sequence"/>
</dbReference>
<accession>A0A8J7AXM0</accession>
<evidence type="ECO:0000256" key="4">
    <source>
        <dbReference type="ARBA" id="ARBA00022989"/>
    </source>
</evidence>
<feature type="transmembrane region" description="Helical" evidence="6">
    <location>
        <begin position="184"/>
        <end position="206"/>
    </location>
</feature>
<keyword evidence="3 6" id="KW-0812">Transmembrane</keyword>
<evidence type="ECO:0000256" key="1">
    <source>
        <dbReference type="ARBA" id="ARBA00004141"/>
    </source>
</evidence>
<keyword evidence="9" id="KW-1185">Reference proteome</keyword>
<dbReference type="GO" id="GO:0016020">
    <property type="term" value="C:membrane"/>
    <property type="evidence" value="ECO:0007669"/>
    <property type="project" value="UniProtKB-SubCell"/>
</dbReference>
<dbReference type="InterPro" id="IPR003834">
    <property type="entry name" value="Cyt_c_assmbl_TM_dom"/>
</dbReference>
<comment type="subcellular location">
    <subcellularLocation>
        <location evidence="1">Membrane</location>
        <topology evidence="1">Multi-pass membrane protein</topology>
    </subcellularLocation>
</comment>
<feature type="transmembrane region" description="Helical" evidence="6">
    <location>
        <begin position="113"/>
        <end position="137"/>
    </location>
</feature>
<proteinExistence type="inferred from homology"/>
<dbReference type="PANTHER" id="PTHR31272">
    <property type="entry name" value="CYTOCHROME C-TYPE BIOGENESIS PROTEIN HI_1454-RELATED"/>
    <property type="match status" value="1"/>
</dbReference>
<protein>
    <submittedName>
        <fullName evidence="8">Sulfite exporter TauE/SafE family protein</fullName>
    </submittedName>
</protein>
<dbReference type="PANTHER" id="PTHR31272:SF6">
    <property type="entry name" value="CYTOCHROME C-TYPE BIOGENESIS CCDA-LIKE CHLOROPLASTIC PROTEIN"/>
    <property type="match status" value="1"/>
</dbReference>
<feature type="transmembrane region" description="Helical" evidence="6">
    <location>
        <begin position="251"/>
        <end position="269"/>
    </location>
</feature>
<gene>
    <name evidence="8" type="ORF">IQ249_01545</name>
</gene>
<evidence type="ECO:0000256" key="5">
    <source>
        <dbReference type="ARBA" id="ARBA00023136"/>
    </source>
</evidence>
<comment type="similarity">
    <text evidence="2">Belongs to the DsbD family.</text>
</comment>
<dbReference type="RefSeq" id="WP_194027663.1">
    <property type="nucleotide sequence ID" value="NZ_JADEWZ010000002.1"/>
</dbReference>
<evidence type="ECO:0000256" key="3">
    <source>
        <dbReference type="ARBA" id="ARBA00022692"/>
    </source>
</evidence>
<comment type="caution">
    <text evidence="8">The sequence shown here is derived from an EMBL/GenBank/DDBJ whole genome shotgun (WGS) entry which is preliminary data.</text>
</comment>
<evidence type="ECO:0000259" key="7">
    <source>
        <dbReference type="Pfam" id="PF02683"/>
    </source>
</evidence>
<evidence type="ECO:0000256" key="6">
    <source>
        <dbReference type="SAM" id="Phobius"/>
    </source>
</evidence>